<protein>
    <recommendedName>
        <fullName evidence="5">DNA-directed RNA polymerase III subunit RPC3</fullName>
        <shortName evidence="5">RNA polymerase III subunit C3</shortName>
    </recommendedName>
</protein>
<comment type="similarity">
    <text evidence="5">Belongs to the eukaryotic RPC3/POLR3C RNA polymerase subunit family.</text>
</comment>
<keyword evidence="11" id="KW-1185">Reference proteome</keyword>
<comment type="caution">
    <text evidence="10">The sequence shown here is derived from an EMBL/GenBank/DDBJ whole genome shotgun (WGS) entry which is preliminary data.</text>
</comment>
<evidence type="ECO:0000256" key="1">
    <source>
        <dbReference type="ARBA" id="ARBA00004123"/>
    </source>
</evidence>
<organism evidence="10 11">
    <name type="scientific">Coccomyxa subellipsoidea</name>
    <dbReference type="NCBI Taxonomy" id="248742"/>
    <lineage>
        <taxon>Eukaryota</taxon>
        <taxon>Viridiplantae</taxon>
        <taxon>Chlorophyta</taxon>
        <taxon>core chlorophytes</taxon>
        <taxon>Trebouxiophyceae</taxon>
        <taxon>Trebouxiophyceae incertae sedis</taxon>
        <taxon>Coccomyxaceae</taxon>
        <taxon>Coccomyxa</taxon>
    </lineage>
</organism>
<accession>A0ABR2YP64</accession>
<feature type="domain" description="RNA polymerase III Rpc82 C -terminal" evidence="7">
    <location>
        <begin position="132"/>
        <end position="281"/>
    </location>
</feature>
<dbReference type="Pfam" id="PF22536">
    <property type="entry name" value="WHD_POLR3C"/>
    <property type="match status" value="1"/>
</dbReference>
<dbReference type="Pfam" id="PF08221">
    <property type="entry name" value="HTH_9"/>
    <property type="match status" value="1"/>
</dbReference>
<gene>
    <name evidence="10" type="ORF">WJX75_007290</name>
</gene>
<feature type="domain" description="RNA polymerase III subunit RPC82-related helix-turn-helix" evidence="8">
    <location>
        <begin position="11"/>
        <end position="50"/>
    </location>
</feature>
<dbReference type="Proteomes" id="UP001491310">
    <property type="component" value="Unassembled WGS sequence"/>
</dbReference>
<dbReference type="EMBL" id="JALJOT010000008">
    <property type="protein sequence ID" value="KAK9908400.1"/>
    <property type="molecule type" value="Genomic_DNA"/>
</dbReference>
<evidence type="ECO:0000259" key="9">
    <source>
        <dbReference type="Pfam" id="PF22536"/>
    </source>
</evidence>
<dbReference type="InterPro" id="IPR008806">
    <property type="entry name" value="RNA_pol_III_Rpc82_C"/>
</dbReference>
<comment type="subunit">
    <text evidence="5">Component of the RNA polymerase III (Pol III) complex consisting of 17 subunits.</text>
</comment>
<evidence type="ECO:0000313" key="10">
    <source>
        <dbReference type="EMBL" id="KAK9908400.1"/>
    </source>
</evidence>
<dbReference type="InterPro" id="IPR036388">
    <property type="entry name" value="WH-like_DNA-bd_sf"/>
</dbReference>
<sequence length="520" mass="57556">MVHCSPQRRRLCAILIKEFFGETVERVCNVLTLRGQQTLPEVVRASKLPPAAAPYFLYHADTGAIISILRRPRILQHVQREFGGPGDSDLVVKIIEVLLAHGRLRLDQVVAAVAARLGRPEGEVRGDMHARFVSLINSRYIERVPPADMPLRKPAAHTKTQERKAAPKAGSQEKALQEAEAVRQLSWDSYSAERFSLPPDLLAAAPEATRDPRVAKQAGRAKRKREDAGNGSQGATAQVLWRVNLEECNCRLRDESCVEHVTEIYGREPGAVVAALLRCAARQPGGSRLDSGASAAVSASASAAALMQMRRSRPELPSLTAAAVSRLLSELAKDEKSGVAPGAALEAFTVDTGAICWAMRQKHIEALVRERFPPIGMRVFRLLRVKKQLEQKQVADYAMVPVRDARELLYRMLRGGFLTLQDVPRTADHAASRTFYTWRVDEAAVVRRVGEELLQAASNLRARLHHELDESDEVLKRVEADNSALQPRDKAVVDRVYRVSALLDTRVIALDPLIALFHQN</sequence>
<proteinExistence type="inferred from homology"/>
<dbReference type="Gene3D" id="1.10.10.10">
    <property type="entry name" value="Winged helix-like DNA-binding domain superfamily/Winged helix DNA-binding domain"/>
    <property type="match status" value="3"/>
</dbReference>
<feature type="region of interest" description="Disordered" evidence="6">
    <location>
        <begin position="203"/>
        <end position="233"/>
    </location>
</feature>
<dbReference type="PANTHER" id="PTHR12949:SF0">
    <property type="entry name" value="DNA-DIRECTED RNA POLYMERASE III SUBUNIT RPC3"/>
    <property type="match status" value="1"/>
</dbReference>
<reference evidence="10 11" key="1">
    <citation type="journal article" date="2024" name="Nat. Commun.">
        <title>Phylogenomics reveals the evolutionary origins of lichenization in chlorophyte algae.</title>
        <authorList>
            <person name="Puginier C."/>
            <person name="Libourel C."/>
            <person name="Otte J."/>
            <person name="Skaloud P."/>
            <person name="Haon M."/>
            <person name="Grisel S."/>
            <person name="Petersen M."/>
            <person name="Berrin J.G."/>
            <person name="Delaux P.M."/>
            <person name="Dal Grande F."/>
            <person name="Keller J."/>
        </authorList>
    </citation>
    <scope>NUCLEOTIDE SEQUENCE [LARGE SCALE GENOMIC DNA]</scope>
    <source>
        <strain evidence="10 11">SAG 216-7</strain>
    </source>
</reference>
<feature type="domain" description="DNA-directed RNA polymerase III subunit RPC3 winged-helix" evidence="9">
    <location>
        <begin position="364"/>
        <end position="440"/>
    </location>
</feature>
<keyword evidence="4 5" id="KW-0539">Nucleus</keyword>
<feature type="region of interest" description="Disordered" evidence="6">
    <location>
        <begin position="146"/>
        <end position="177"/>
    </location>
</feature>
<keyword evidence="3 5" id="KW-0804">Transcription</keyword>
<evidence type="ECO:0000256" key="4">
    <source>
        <dbReference type="ARBA" id="ARBA00023242"/>
    </source>
</evidence>
<dbReference type="InterPro" id="IPR013197">
    <property type="entry name" value="RNA_pol_III_RPC82-rel_HTH"/>
</dbReference>
<dbReference type="PANTHER" id="PTHR12949">
    <property type="entry name" value="RNA POLYMERASE III DNA DIRECTED -RELATED"/>
    <property type="match status" value="1"/>
</dbReference>
<keyword evidence="2 5" id="KW-0240">DNA-directed RNA polymerase</keyword>
<evidence type="ECO:0000259" key="7">
    <source>
        <dbReference type="Pfam" id="PF05645"/>
    </source>
</evidence>
<evidence type="ECO:0000256" key="6">
    <source>
        <dbReference type="SAM" id="MobiDB-lite"/>
    </source>
</evidence>
<dbReference type="Pfam" id="PF05645">
    <property type="entry name" value="RNA_pol_Rpc82"/>
    <property type="match status" value="1"/>
</dbReference>
<comment type="function">
    <text evidence="5">DNA-dependent RNA polymerase catalyzes the transcription of DNA into RNA using the four ribonucleoside triphosphates as substrates. Specific core component of RNA polymerase III which synthesizes small RNAs, such as 5S rRNA and tRNAs.</text>
</comment>
<evidence type="ECO:0000259" key="8">
    <source>
        <dbReference type="Pfam" id="PF08221"/>
    </source>
</evidence>
<evidence type="ECO:0000256" key="2">
    <source>
        <dbReference type="ARBA" id="ARBA00022478"/>
    </source>
</evidence>
<evidence type="ECO:0000313" key="11">
    <source>
        <dbReference type="Proteomes" id="UP001491310"/>
    </source>
</evidence>
<dbReference type="InterPro" id="IPR055207">
    <property type="entry name" value="POLR3C_WHD"/>
</dbReference>
<evidence type="ECO:0000256" key="5">
    <source>
        <dbReference type="RuleBase" id="RU367076"/>
    </source>
</evidence>
<evidence type="ECO:0000256" key="3">
    <source>
        <dbReference type="ARBA" id="ARBA00023163"/>
    </source>
</evidence>
<comment type="subcellular location">
    <subcellularLocation>
        <location evidence="1 5">Nucleus</location>
    </subcellularLocation>
</comment>
<dbReference type="InterPro" id="IPR039748">
    <property type="entry name" value="RPC3"/>
</dbReference>
<name>A0ABR2YP64_9CHLO</name>